<comment type="caution">
    <text evidence="2">The sequence shown here is derived from an EMBL/GenBank/DDBJ whole genome shotgun (WGS) entry which is preliminary data.</text>
</comment>
<dbReference type="AlphaFoldDB" id="A0A9X0QIZ9"/>
<dbReference type="RefSeq" id="WP_183981120.1">
    <property type="nucleotide sequence ID" value="NZ_JACHEB010000014.1"/>
</dbReference>
<organism evidence="2 3">
    <name type="scientific">Tunturiibacter gelidiferens</name>
    <dbReference type="NCBI Taxonomy" id="3069689"/>
    <lineage>
        <taxon>Bacteria</taxon>
        <taxon>Pseudomonadati</taxon>
        <taxon>Acidobacteriota</taxon>
        <taxon>Terriglobia</taxon>
        <taxon>Terriglobales</taxon>
        <taxon>Acidobacteriaceae</taxon>
        <taxon>Tunturiibacter</taxon>
    </lineage>
</organism>
<feature type="signal peptide" evidence="1">
    <location>
        <begin position="1"/>
        <end position="29"/>
    </location>
</feature>
<evidence type="ECO:0000313" key="3">
    <source>
        <dbReference type="Proteomes" id="UP000535182"/>
    </source>
</evidence>
<keyword evidence="3" id="KW-1185">Reference proteome</keyword>
<gene>
    <name evidence="2" type="ORF">HDF14_004900</name>
</gene>
<name>A0A9X0QIZ9_9BACT</name>
<keyword evidence="1" id="KW-0732">Signal</keyword>
<accession>A0A9X0QIZ9</accession>
<reference evidence="2 3" key="1">
    <citation type="submission" date="2020-08" db="EMBL/GenBank/DDBJ databases">
        <title>Genomic Encyclopedia of Type Strains, Phase IV (KMG-V): Genome sequencing to study the core and pangenomes of soil and plant-associated prokaryotes.</title>
        <authorList>
            <person name="Whitman W."/>
        </authorList>
    </citation>
    <scope>NUCLEOTIDE SEQUENCE [LARGE SCALE GENOMIC DNA]</scope>
    <source>
        <strain evidence="2 3">X5P2</strain>
    </source>
</reference>
<protein>
    <submittedName>
        <fullName evidence="2">Uncharacterized protein</fullName>
    </submittedName>
</protein>
<feature type="chain" id="PRO_5040855581" evidence="1">
    <location>
        <begin position="30"/>
        <end position="212"/>
    </location>
</feature>
<dbReference type="Proteomes" id="UP000535182">
    <property type="component" value="Unassembled WGS sequence"/>
</dbReference>
<proteinExistence type="predicted"/>
<dbReference type="EMBL" id="JACHEB010000014">
    <property type="protein sequence ID" value="MBB5331256.1"/>
    <property type="molecule type" value="Genomic_DNA"/>
</dbReference>
<evidence type="ECO:0000313" key="2">
    <source>
        <dbReference type="EMBL" id="MBB5331256.1"/>
    </source>
</evidence>
<sequence length="212" mass="23651">MRKRAILFGCGLMMLSVSSLLSVAQSGLAAQNGDRSDSSAFDRYIGCRFSDGLSVVETSPLAPGIHERTVPTSKGSKQVGMVEGRRVMFAYPGKDFYANVKVEILPEKDYSETRQTLVDNFDYMLATSKDSTRNYELKPKLNGLDIRGLDKDKLEGGVLGIYVLLNDASRVVTTIYFLNQESKDRSFQTIEEYRVARDRFLSTYAACIATKH</sequence>
<evidence type="ECO:0000256" key="1">
    <source>
        <dbReference type="SAM" id="SignalP"/>
    </source>
</evidence>